<dbReference type="GO" id="GO:0015074">
    <property type="term" value="P:DNA integration"/>
    <property type="evidence" value="ECO:0007669"/>
    <property type="project" value="InterPro"/>
</dbReference>
<evidence type="ECO:0000259" key="6">
    <source>
        <dbReference type="PROSITE" id="PS50994"/>
    </source>
</evidence>
<gene>
    <name evidence="7" type="ORF">D0Y65_053402</name>
</gene>
<feature type="domain" description="F-box" evidence="5">
    <location>
        <begin position="1417"/>
        <end position="1463"/>
    </location>
</feature>
<feature type="domain" description="Integrase catalytic" evidence="6">
    <location>
        <begin position="431"/>
        <end position="528"/>
    </location>
</feature>
<organism evidence="7 8">
    <name type="scientific">Glycine soja</name>
    <name type="common">Wild soybean</name>
    <dbReference type="NCBI Taxonomy" id="3848"/>
    <lineage>
        <taxon>Eukaryota</taxon>
        <taxon>Viridiplantae</taxon>
        <taxon>Streptophyta</taxon>
        <taxon>Embryophyta</taxon>
        <taxon>Tracheophyta</taxon>
        <taxon>Spermatophyta</taxon>
        <taxon>Magnoliopsida</taxon>
        <taxon>eudicotyledons</taxon>
        <taxon>Gunneridae</taxon>
        <taxon>Pentapetalae</taxon>
        <taxon>rosids</taxon>
        <taxon>fabids</taxon>
        <taxon>Fabales</taxon>
        <taxon>Fabaceae</taxon>
        <taxon>Papilionoideae</taxon>
        <taxon>50 kb inversion clade</taxon>
        <taxon>NPAAA clade</taxon>
        <taxon>indigoferoid/millettioid clade</taxon>
        <taxon>Phaseoleae</taxon>
        <taxon>Glycine</taxon>
        <taxon>Glycine subgen. Soja</taxon>
    </lineage>
</organism>
<dbReference type="Pfam" id="PF14223">
    <property type="entry name" value="Retrotran_gag_2"/>
    <property type="match status" value="1"/>
</dbReference>
<dbReference type="PROSITE" id="PS50181">
    <property type="entry name" value="FBOX"/>
    <property type="match status" value="1"/>
</dbReference>
<dbReference type="Gene3D" id="3.30.420.10">
    <property type="entry name" value="Ribonuclease H-like superfamily/Ribonuclease H"/>
    <property type="match status" value="1"/>
</dbReference>
<keyword evidence="2" id="KW-0862">Zinc</keyword>
<dbReference type="InterPro" id="IPR036397">
    <property type="entry name" value="RNaseH_sf"/>
</dbReference>
<sequence length="1745" mass="198688">MGSAMYEVEKFTRQNDFGLWRMKMRALLVQQGLVEALDGEAKLEKMMADGDKKALLQKAHSAIILSLGDKVLRQVSKETTAAGVWSKLKDRSVGEQLDLFNKLILDLENIDVTIDDEDQALLLLCSLPKSYSHFKETLLFGRDSVSLDEVQAALNSKEWNERKEKKSSASGEGLTARGKTFKKDSKFDKKKQKPENQKNGEGNIFKIRCYHCKKEGHTRKVCPERQKNGGSNNRKKDSGNAAIVQDDGYESAETLMVSEKNPETKWIMDSGCSWHMTPNRSWFEQFSDQADGLVLLGDNKPCKIEGIGSIRFKFHDGAERILTEVRYVPELKRNLISLGEFDKRGYVFKGEKGILNVVKDSMVVMRGIIGNGLYSVDGEVVIGSAATATGRVFIKNRVMAHEVGPCTLDYVHADFWGPTKTPSHSGARKIKRLRTDNGLEFCSKPFNDFCKENDNARHRTVAGTPQQNGLAERFNRTILERVRCMLLSAGLPKIFWAEAAMNVVYLINKCPSTTLNFKTPEEIWSGHPPSLKQLKVFGCVAYAHIKQDKLEPRAVKCIFLGYPEGVKGYKLWCLEVGFKRCLVSHDVVFNEAEMAYKTKPNMVQSSTDQSKEIDFEKLNFEVETEDKHAETQVVNWPLDEEKFEEEEQEEADYVLARDRIRREIKQPKKYGYADLIAFALVAASEVLEEDPKTVKAVLASKQKEKWLSAMNEEIKSLHDNHTWELIKKPPGSRVVSCKWIFKKKEGIQGVEPDRFKARLVARGFTQKEGIDFNEVFSPVVKHRSIRILMAMVAEFDLVLEQMDVKTTFLYGKLDEVILMKQPEGFEVKGKEDYVCKLNKSLYGLKQSPRQWNRIFDEFMADIQFHRSHYDNCVYFKFPSKAEFVMLLLYVDDILIASNSKSEVEKLKSELSREFEMKDLGAAKRILGIEIKRDRKRKLLYLSQELYLRKVLERFGMSNSKPVTTPMSQQFKLNTSQAPKTHDDIIYMEGIPYVNAVGSLMYAMVCTRPNIAHAVSLVSRFMANPGKAHWQALKWILRYIRGSLGRVLVYGGGRNSRRTTAIEGFVDSDYAGCLDSRKSLTGFVFTAFGTAISWKAILQKVVALSTTEVEYIALIEAVKESMWLEGIAKELKIQNEVITVHCDSQSAIDLSRNSVHHERTKHIDIKMHFVREIIGQGSFIVKKISTDHNSSNMITKALPRRPVRVTLFYENTPTIWDQHRLKGALKPGVFTPKAYTPKSPPGPLLLDSGLDRDLDRGWLGSGPFVVRSLESGELEFASALHSASSMRDRYYSERAYSQKSNWSRCNCLAWEYPMFFFWQAFRETLPTNSMRFACHLAPNAFCMRCSAHEETMLHAPWDCPHSKEVTNGIFSMFVNLFAQRSLNWMYTAPLSSQCLLLRYTRSAAEPFAKRMKKINKKMKRKVTLPFDLIVEILLRLSVRSLLRFKCVSKSWCALISDPEFAKSHIDMAAAPTHRFLFTSSNASELNAIDVEAEEPLCDDSANVVFKVPPSSTFKYYKHSVRVVVNVILSRRKHPKIECFSLRANSWSCTKSKAPYRENLTFGDGVFLNGALHCHIHSHLLTQSLTHSFLSKSHLSSFATSTPPSSSPSTLTLKSSTAFNLPLLATSLDAHDDIVYRYNVHANLIEPNLSLGKGCFEDNVADYAFWGNSLVCITKANQLFCIVDFRNPSAMKLLDPKIEEMPHYTTMIKLQYTLQYTTFMLKLQEDEIVAVNSIFEFHKLLPPAWWR</sequence>
<evidence type="ECO:0000259" key="5">
    <source>
        <dbReference type="PROSITE" id="PS50181"/>
    </source>
</evidence>
<comment type="caution">
    <text evidence="7">The sequence shown here is derived from an EMBL/GenBank/DDBJ whole genome shotgun (WGS) entry which is preliminary data.</text>
</comment>
<protein>
    <submittedName>
        <fullName evidence="7">Retrovirus-related Pol polyprotein from transposon TNT 1-94</fullName>
        <ecNumber evidence="7">2.7.7.7</ecNumber>
    </submittedName>
</protein>
<dbReference type="SMART" id="SM00343">
    <property type="entry name" value="ZnF_C2HC"/>
    <property type="match status" value="1"/>
</dbReference>
<evidence type="ECO:0000259" key="4">
    <source>
        <dbReference type="PROSITE" id="PS50158"/>
    </source>
</evidence>
<feature type="domain" description="CCHC-type" evidence="4">
    <location>
        <begin position="208"/>
        <end position="224"/>
    </location>
</feature>
<accession>A0A445F227</accession>
<keyword evidence="2" id="KW-0863">Zinc-finger</keyword>
<feature type="region of interest" description="Disordered" evidence="3">
    <location>
        <begin position="221"/>
        <end position="241"/>
    </location>
</feature>
<dbReference type="InterPro" id="IPR057670">
    <property type="entry name" value="SH3_retrovirus"/>
</dbReference>
<keyword evidence="8" id="KW-1185">Reference proteome</keyword>
<proteinExistence type="predicted"/>
<keyword evidence="1" id="KW-0064">Aspartyl protease</keyword>
<dbReference type="PANTHER" id="PTHR11439:SF491">
    <property type="entry name" value="INTEGRASE CATALYTIC DOMAIN-CONTAINING PROTEIN"/>
    <property type="match status" value="1"/>
</dbReference>
<dbReference type="EMBL" id="QZWG01000020">
    <property type="protein sequence ID" value="RZB42800.1"/>
    <property type="molecule type" value="Genomic_DNA"/>
</dbReference>
<dbReference type="SUPFAM" id="SSF53098">
    <property type="entry name" value="Ribonuclease H-like"/>
    <property type="match status" value="1"/>
</dbReference>
<feature type="compositionally biased region" description="Basic and acidic residues" evidence="3">
    <location>
        <begin position="181"/>
        <end position="198"/>
    </location>
</feature>
<feature type="region of interest" description="Disordered" evidence="3">
    <location>
        <begin position="181"/>
        <end position="200"/>
    </location>
</feature>
<dbReference type="Pfam" id="PF07727">
    <property type="entry name" value="RVT_2"/>
    <property type="match status" value="1"/>
</dbReference>
<dbReference type="InterPro" id="IPR036047">
    <property type="entry name" value="F-box-like_dom_sf"/>
</dbReference>
<dbReference type="InterPro" id="IPR036875">
    <property type="entry name" value="Znf_CCHC_sf"/>
</dbReference>
<dbReference type="SMART" id="SM00256">
    <property type="entry name" value="FBOX"/>
    <property type="match status" value="1"/>
</dbReference>
<dbReference type="GO" id="GO:0004190">
    <property type="term" value="F:aspartic-type endopeptidase activity"/>
    <property type="evidence" value="ECO:0007669"/>
    <property type="project" value="UniProtKB-KW"/>
</dbReference>
<keyword evidence="1" id="KW-0645">Protease</keyword>
<name>A0A445F227_GLYSO</name>
<keyword evidence="2" id="KW-0479">Metal-binding</keyword>
<dbReference type="SUPFAM" id="SSF81383">
    <property type="entry name" value="F-box domain"/>
    <property type="match status" value="1"/>
</dbReference>
<dbReference type="Gene3D" id="1.20.1280.50">
    <property type="match status" value="1"/>
</dbReference>
<dbReference type="GO" id="GO:0003676">
    <property type="term" value="F:nucleic acid binding"/>
    <property type="evidence" value="ECO:0007669"/>
    <property type="project" value="InterPro"/>
</dbReference>
<evidence type="ECO:0000256" key="2">
    <source>
        <dbReference type="PROSITE-ProRule" id="PRU00047"/>
    </source>
</evidence>
<dbReference type="InterPro" id="IPR013103">
    <property type="entry name" value="RVT_2"/>
</dbReference>
<dbReference type="PANTHER" id="PTHR11439">
    <property type="entry name" value="GAG-POL-RELATED RETROTRANSPOSON"/>
    <property type="match status" value="1"/>
</dbReference>
<reference evidence="7 8" key="1">
    <citation type="submission" date="2018-09" db="EMBL/GenBank/DDBJ databases">
        <title>A high-quality reference genome of wild soybean provides a powerful tool to mine soybean genomes.</title>
        <authorList>
            <person name="Xie M."/>
            <person name="Chung C.Y.L."/>
            <person name="Li M.-W."/>
            <person name="Wong F.-L."/>
            <person name="Chan T.-F."/>
            <person name="Lam H.-M."/>
        </authorList>
    </citation>
    <scope>NUCLEOTIDE SEQUENCE [LARGE SCALE GENOMIC DNA]</scope>
    <source>
        <strain evidence="8">cv. W05</strain>
        <tissue evidence="7">Hypocotyl of etiolated seedlings</tissue>
    </source>
</reference>
<evidence type="ECO:0000256" key="3">
    <source>
        <dbReference type="SAM" id="MobiDB-lite"/>
    </source>
</evidence>
<dbReference type="InterPro" id="IPR001810">
    <property type="entry name" value="F-box_dom"/>
</dbReference>
<dbReference type="CDD" id="cd09272">
    <property type="entry name" value="RNase_HI_RT_Ty1"/>
    <property type="match status" value="1"/>
</dbReference>
<evidence type="ECO:0000256" key="1">
    <source>
        <dbReference type="ARBA" id="ARBA00022750"/>
    </source>
</evidence>
<dbReference type="GO" id="GO:0003887">
    <property type="term" value="F:DNA-directed DNA polymerase activity"/>
    <property type="evidence" value="ECO:0007669"/>
    <property type="project" value="UniProtKB-EC"/>
</dbReference>
<dbReference type="Pfam" id="PF00646">
    <property type="entry name" value="F-box"/>
    <property type="match status" value="1"/>
</dbReference>
<keyword evidence="7" id="KW-0808">Transferase</keyword>
<dbReference type="EC" id="2.7.7.7" evidence="7"/>
<keyword evidence="1" id="KW-0378">Hydrolase</keyword>
<dbReference type="Proteomes" id="UP000289340">
    <property type="component" value="Chromosome 20"/>
</dbReference>
<dbReference type="InterPro" id="IPR012337">
    <property type="entry name" value="RNaseH-like_sf"/>
</dbReference>
<dbReference type="Pfam" id="PF25597">
    <property type="entry name" value="SH3_retrovirus"/>
    <property type="match status" value="1"/>
</dbReference>
<dbReference type="InterPro" id="IPR054722">
    <property type="entry name" value="PolX-like_BBD"/>
</dbReference>
<evidence type="ECO:0000313" key="8">
    <source>
        <dbReference type="Proteomes" id="UP000289340"/>
    </source>
</evidence>
<dbReference type="PROSITE" id="PS50994">
    <property type="entry name" value="INTEGRASE"/>
    <property type="match status" value="1"/>
</dbReference>
<dbReference type="InterPro" id="IPR001584">
    <property type="entry name" value="Integrase_cat-core"/>
</dbReference>
<dbReference type="GO" id="GO:0008270">
    <property type="term" value="F:zinc ion binding"/>
    <property type="evidence" value="ECO:0007669"/>
    <property type="project" value="UniProtKB-KW"/>
</dbReference>
<evidence type="ECO:0000313" key="7">
    <source>
        <dbReference type="EMBL" id="RZB42800.1"/>
    </source>
</evidence>
<dbReference type="Pfam" id="PF22936">
    <property type="entry name" value="Pol_BBD"/>
    <property type="match status" value="1"/>
</dbReference>
<dbReference type="PROSITE" id="PS50158">
    <property type="entry name" value="ZF_CCHC"/>
    <property type="match status" value="1"/>
</dbReference>
<dbReference type="InterPro" id="IPR043502">
    <property type="entry name" value="DNA/RNA_pol_sf"/>
</dbReference>
<keyword evidence="7" id="KW-0548">Nucleotidyltransferase</keyword>
<dbReference type="SUPFAM" id="SSF56672">
    <property type="entry name" value="DNA/RNA polymerases"/>
    <property type="match status" value="1"/>
</dbReference>
<dbReference type="SUPFAM" id="SSF57756">
    <property type="entry name" value="Retrovirus zinc finger-like domains"/>
    <property type="match status" value="1"/>
</dbReference>
<dbReference type="InterPro" id="IPR001878">
    <property type="entry name" value="Znf_CCHC"/>
</dbReference>